<dbReference type="CDD" id="cd16655">
    <property type="entry name" value="RING-Ubox_WDSUB1-like"/>
    <property type="match status" value="1"/>
</dbReference>
<comment type="caution">
    <text evidence="6">The sequence shown here is derived from an EMBL/GenBank/DDBJ whole genome shotgun (WGS) entry which is preliminary data.</text>
</comment>
<dbReference type="AlphaFoldDB" id="A0A8J2SWQ3"/>
<dbReference type="SUPFAM" id="SSF48403">
    <property type="entry name" value="Ankyrin repeat"/>
    <property type="match status" value="1"/>
</dbReference>
<sequence>MGQNQPGGFQDDGVPSAAPPPELTTITGVGVPGDGTTRLDEAEASPAQEALDQARVQQLTPDSHDELVSNAADNDERRAARDGRAQYERRVRAQDEAPPPPSAAIRQAVDRAAARSPGRSVTSHSSGDAPSQEEAPSEYMCPITLSMMADPVVANDGHSYERAAIAHWLATHNTSPQTREPMVSRELVPNHALRARIAAWRTQRGLDPLPARWIPPAAPAPAPQQPQQRQPRPTALHLTNERMAVVCQAIHGVLNRAPHLRQTLGLAAAPRGAVPRLVLSRPRAVEALAHYARDVPDLQHFAAVLSRIHAQQQRALDQANSGLPPPPPPNAPQQPLPSSFPTRQPNAEPVPSRAAARLSAACSALRADDASALVAALTGIGPSDLHNVQLREDCTNMALRLGNNAPAALRRAAHDCASGDSILHVACAQGAHMCAAQLIDRFGFDPSGRAPSDGATPLHLAAFAGRRKLVEALLRRGADANARSLGADPNAIRMRDGPRPPVCADATPLHYACLGVRTSRSEAVEALLKGGASPHRRDEHGSTPLHVCCHRGVEGAALALLKAASEKPLTDFSEGASASDRDTAYASRRDYVERFSPLHRLAQSGRPDWAPSNLIKKLVEASADVHSLSRRGLTPLHVAAAGGRAASCGALVRAGANAGFSQRGGAHETPLHAAVRAKQVGALRAMLEACPEDKRRATCDAPSQDGSTALHLACALGSVDACEALLDAGASVDSRTDDGDAPLHVAAWTNSLAVADALLARGAPVDAAKLDGSTALHLCAARGLHAMARGLLDHGADPSRRTVSGSSPLDRARLFRDDRLARVLELAAATPPASPTN</sequence>
<dbReference type="PROSITE" id="PS50297">
    <property type="entry name" value="ANK_REP_REGION"/>
    <property type="match status" value="5"/>
</dbReference>
<organism evidence="6 7">
    <name type="scientific">Pelagomonas calceolata</name>
    <dbReference type="NCBI Taxonomy" id="35677"/>
    <lineage>
        <taxon>Eukaryota</taxon>
        <taxon>Sar</taxon>
        <taxon>Stramenopiles</taxon>
        <taxon>Ochrophyta</taxon>
        <taxon>Pelagophyceae</taxon>
        <taxon>Pelagomonadales</taxon>
        <taxon>Pelagomonadaceae</taxon>
        <taxon>Pelagomonas</taxon>
    </lineage>
</organism>
<dbReference type="GO" id="GO:0016567">
    <property type="term" value="P:protein ubiquitination"/>
    <property type="evidence" value="ECO:0007669"/>
    <property type="project" value="InterPro"/>
</dbReference>
<feature type="repeat" description="ANK" evidence="3">
    <location>
        <begin position="705"/>
        <end position="737"/>
    </location>
</feature>
<evidence type="ECO:0000313" key="6">
    <source>
        <dbReference type="EMBL" id="CAH0377807.1"/>
    </source>
</evidence>
<dbReference type="InterPro" id="IPR036770">
    <property type="entry name" value="Ankyrin_rpt-contain_sf"/>
</dbReference>
<feature type="repeat" description="ANK" evidence="3">
    <location>
        <begin position="771"/>
        <end position="803"/>
    </location>
</feature>
<feature type="region of interest" description="Disordered" evidence="4">
    <location>
        <begin position="312"/>
        <end position="351"/>
    </location>
</feature>
<dbReference type="PANTHER" id="PTHR24198:SF165">
    <property type="entry name" value="ANKYRIN REPEAT-CONTAINING PROTEIN-RELATED"/>
    <property type="match status" value="1"/>
</dbReference>
<feature type="repeat" description="ANK" evidence="3">
    <location>
        <begin position="631"/>
        <end position="663"/>
    </location>
</feature>
<keyword evidence="2 3" id="KW-0040">ANK repeat</keyword>
<feature type="repeat" description="ANK" evidence="3">
    <location>
        <begin position="593"/>
        <end position="630"/>
    </location>
</feature>
<dbReference type="SUPFAM" id="SSF57850">
    <property type="entry name" value="RING/U-box"/>
    <property type="match status" value="1"/>
</dbReference>
<dbReference type="PANTHER" id="PTHR24198">
    <property type="entry name" value="ANKYRIN REPEAT AND PROTEIN KINASE DOMAIN-CONTAINING PROTEIN"/>
    <property type="match status" value="1"/>
</dbReference>
<dbReference type="GO" id="GO:0004842">
    <property type="term" value="F:ubiquitin-protein transferase activity"/>
    <property type="evidence" value="ECO:0007669"/>
    <property type="project" value="InterPro"/>
</dbReference>
<feature type="repeat" description="ANK" evidence="3">
    <location>
        <begin position="738"/>
        <end position="770"/>
    </location>
</feature>
<proteinExistence type="predicted"/>
<dbReference type="Gene3D" id="1.25.40.20">
    <property type="entry name" value="Ankyrin repeat-containing domain"/>
    <property type="match status" value="4"/>
</dbReference>
<evidence type="ECO:0000259" key="5">
    <source>
        <dbReference type="PROSITE" id="PS51698"/>
    </source>
</evidence>
<dbReference type="SMART" id="SM00248">
    <property type="entry name" value="ANK"/>
    <property type="match status" value="10"/>
</dbReference>
<dbReference type="Pfam" id="PF00023">
    <property type="entry name" value="Ank"/>
    <property type="match status" value="2"/>
</dbReference>
<dbReference type="Gene3D" id="3.30.40.10">
    <property type="entry name" value="Zinc/RING finger domain, C3HC4 (zinc finger)"/>
    <property type="match status" value="1"/>
</dbReference>
<evidence type="ECO:0000256" key="4">
    <source>
        <dbReference type="SAM" id="MobiDB-lite"/>
    </source>
</evidence>
<dbReference type="EMBL" id="CAKKNE010000005">
    <property type="protein sequence ID" value="CAH0377807.1"/>
    <property type="molecule type" value="Genomic_DNA"/>
</dbReference>
<gene>
    <name evidence="6" type="ORF">PECAL_5P23270</name>
</gene>
<dbReference type="SMART" id="SM00504">
    <property type="entry name" value="Ubox"/>
    <property type="match status" value="1"/>
</dbReference>
<feature type="repeat" description="ANK" evidence="3">
    <location>
        <begin position="453"/>
        <end position="485"/>
    </location>
</feature>
<accession>A0A8J2SWQ3</accession>
<dbReference type="InterPro" id="IPR002110">
    <property type="entry name" value="Ankyrin_rpt"/>
</dbReference>
<feature type="compositionally biased region" description="Basic and acidic residues" evidence="4">
    <location>
        <begin position="74"/>
        <end position="95"/>
    </location>
</feature>
<dbReference type="Pfam" id="PF12796">
    <property type="entry name" value="Ank_2"/>
    <property type="match status" value="3"/>
</dbReference>
<feature type="compositionally biased region" description="Pro residues" evidence="4">
    <location>
        <begin position="323"/>
        <end position="335"/>
    </location>
</feature>
<reference evidence="6" key="1">
    <citation type="submission" date="2021-11" db="EMBL/GenBank/DDBJ databases">
        <authorList>
            <consortium name="Genoscope - CEA"/>
            <person name="William W."/>
        </authorList>
    </citation>
    <scope>NUCLEOTIDE SEQUENCE</scope>
</reference>
<feature type="region of interest" description="Disordered" evidence="4">
    <location>
        <begin position="1"/>
        <end position="136"/>
    </location>
</feature>
<feature type="region of interest" description="Disordered" evidence="4">
    <location>
        <begin position="212"/>
        <end position="232"/>
    </location>
</feature>
<name>A0A8J2SWQ3_9STRA</name>
<evidence type="ECO:0000256" key="3">
    <source>
        <dbReference type="PROSITE-ProRule" id="PRU00023"/>
    </source>
</evidence>
<protein>
    <recommendedName>
        <fullName evidence="5">U-box domain-containing protein</fullName>
    </recommendedName>
</protein>
<evidence type="ECO:0000256" key="1">
    <source>
        <dbReference type="ARBA" id="ARBA00022737"/>
    </source>
</evidence>
<dbReference type="PROSITE" id="PS50088">
    <property type="entry name" value="ANK_REPEAT"/>
    <property type="match status" value="7"/>
</dbReference>
<feature type="domain" description="U-box" evidence="5">
    <location>
        <begin position="134"/>
        <end position="207"/>
    </location>
</feature>
<feature type="compositionally biased region" description="Polar residues" evidence="4">
    <location>
        <begin position="119"/>
        <end position="129"/>
    </location>
</feature>
<dbReference type="Proteomes" id="UP000789595">
    <property type="component" value="Unassembled WGS sequence"/>
</dbReference>
<dbReference type="InterPro" id="IPR003613">
    <property type="entry name" value="Ubox_domain"/>
</dbReference>
<dbReference type="OrthoDB" id="424220at2759"/>
<dbReference type="Pfam" id="PF04564">
    <property type="entry name" value="U-box"/>
    <property type="match status" value="1"/>
</dbReference>
<keyword evidence="7" id="KW-1185">Reference proteome</keyword>
<feature type="repeat" description="ANK" evidence="3">
    <location>
        <begin position="504"/>
        <end position="539"/>
    </location>
</feature>
<dbReference type="InterPro" id="IPR013083">
    <property type="entry name" value="Znf_RING/FYVE/PHD"/>
</dbReference>
<keyword evidence="1" id="KW-0677">Repeat</keyword>
<evidence type="ECO:0000313" key="7">
    <source>
        <dbReference type="Proteomes" id="UP000789595"/>
    </source>
</evidence>
<dbReference type="PROSITE" id="PS51698">
    <property type="entry name" value="U_BOX"/>
    <property type="match status" value="1"/>
</dbReference>
<evidence type="ECO:0000256" key="2">
    <source>
        <dbReference type="ARBA" id="ARBA00023043"/>
    </source>
</evidence>